<accession>A0ABW5EDY0</accession>
<reference evidence="3" key="1">
    <citation type="journal article" date="2019" name="Int. J. Syst. Evol. Microbiol.">
        <title>The Global Catalogue of Microorganisms (GCM) 10K type strain sequencing project: providing services to taxonomists for standard genome sequencing and annotation.</title>
        <authorList>
            <consortium name="The Broad Institute Genomics Platform"/>
            <consortium name="The Broad Institute Genome Sequencing Center for Infectious Disease"/>
            <person name="Wu L."/>
            <person name="Ma J."/>
        </authorList>
    </citation>
    <scope>NUCLEOTIDE SEQUENCE [LARGE SCALE GENOMIC DNA]</scope>
    <source>
        <strain evidence="3">KCTC 12848</strain>
    </source>
</reference>
<evidence type="ECO:0000313" key="2">
    <source>
        <dbReference type="EMBL" id="MFD2311796.1"/>
    </source>
</evidence>
<evidence type="ECO:0000313" key="3">
    <source>
        <dbReference type="Proteomes" id="UP001597425"/>
    </source>
</evidence>
<sequence length="265" mass="29252">MWKILTAAAALLASGPLSAHDIDLETGDGRACQIEVEPFVRVGPDFLEVRGEGKGSVPLFHYRAPGRLTVDDTEITLDKGQRQLMQAYRAELHQSGRDLALISLEAVDIALQGVSIALTALAGSDHPDVMEMQETSMEIREQADARFSAQGDVYVLGDAWMDEYVDETIEKDLEPKIEKLAVESAGNIAWHALKAVFTGGNSIEARAEEIADNMEPKIEARASRLEQRADGLCRKLASVERTERDLHEAIPALKRYDIVTVDRER</sequence>
<dbReference type="Proteomes" id="UP001597425">
    <property type="component" value="Unassembled WGS sequence"/>
</dbReference>
<evidence type="ECO:0000256" key="1">
    <source>
        <dbReference type="SAM" id="SignalP"/>
    </source>
</evidence>
<keyword evidence="1" id="KW-0732">Signal</keyword>
<gene>
    <name evidence="2" type="ORF">ACFSKX_15310</name>
</gene>
<comment type="caution">
    <text evidence="2">The sequence shown here is derived from an EMBL/GenBank/DDBJ whole genome shotgun (WGS) entry which is preliminary data.</text>
</comment>
<dbReference type="RefSeq" id="WP_265722397.1">
    <property type="nucleotide sequence ID" value="NZ_JAPIVK010000022.1"/>
</dbReference>
<name>A0ABW5EDY0_9GAMM</name>
<feature type="chain" id="PRO_5045497967" evidence="1">
    <location>
        <begin position="20"/>
        <end position="265"/>
    </location>
</feature>
<dbReference type="Pfam" id="PF11101">
    <property type="entry name" value="DUF2884"/>
    <property type="match status" value="1"/>
</dbReference>
<dbReference type="EMBL" id="JBHUJD010000022">
    <property type="protein sequence ID" value="MFD2311796.1"/>
    <property type="molecule type" value="Genomic_DNA"/>
</dbReference>
<feature type="signal peptide" evidence="1">
    <location>
        <begin position="1"/>
        <end position="19"/>
    </location>
</feature>
<organism evidence="2 3">
    <name type="scientific">Microbulbifer halophilus</name>
    <dbReference type="NCBI Taxonomy" id="453963"/>
    <lineage>
        <taxon>Bacteria</taxon>
        <taxon>Pseudomonadati</taxon>
        <taxon>Pseudomonadota</taxon>
        <taxon>Gammaproteobacteria</taxon>
        <taxon>Cellvibrionales</taxon>
        <taxon>Microbulbiferaceae</taxon>
        <taxon>Microbulbifer</taxon>
    </lineage>
</organism>
<proteinExistence type="predicted"/>
<protein>
    <submittedName>
        <fullName evidence="2">DUF2884 family protein</fullName>
    </submittedName>
</protein>
<keyword evidence="3" id="KW-1185">Reference proteome</keyword>
<dbReference type="InterPro" id="IPR021307">
    <property type="entry name" value="DUF2884"/>
</dbReference>